<keyword evidence="3 5" id="KW-0378">Hydrolase</keyword>
<dbReference type="InterPro" id="IPR005151">
    <property type="entry name" value="Tail-specific_protease"/>
</dbReference>
<feature type="domain" description="PDZ" evidence="7">
    <location>
        <begin position="107"/>
        <end position="175"/>
    </location>
</feature>
<dbReference type="Gene3D" id="3.90.226.10">
    <property type="entry name" value="2-enoyl-CoA Hydratase, Chain A, domain 1"/>
    <property type="match status" value="1"/>
</dbReference>
<keyword evidence="9" id="KW-1185">Reference proteome</keyword>
<dbReference type="EMBL" id="CP139965">
    <property type="protein sequence ID" value="WQD77883.1"/>
    <property type="molecule type" value="Genomic_DNA"/>
</dbReference>
<dbReference type="PROSITE" id="PS50106">
    <property type="entry name" value="PDZ"/>
    <property type="match status" value="1"/>
</dbReference>
<gene>
    <name evidence="8" type="ORF">U0042_28325</name>
</gene>
<comment type="similarity">
    <text evidence="1 5">Belongs to the peptidase S41A family.</text>
</comment>
<dbReference type="Pfam" id="PF03572">
    <property type="entry name" value="Peptidase_S41"/>
    <property type="match status" value="1"/>
</dbReference>
<feature type="region of interest" description="Disordered" evidence="6">
    <location>
        <begin position="389"/>
        <end position="410"/>
    </location>
</feature>
<evidence type="ECO:0000259" key="7">
    <source>
        <dbReference type="PROSITE" id="PS50106"/>
    </source>
</evidence>
<evidence type="ECO:0000256" key="3">
    <source>
        <dbReference type="ARBA" id="ARBA00022801"/>
    </source>
</evidence>
<dbReference type="Pfam" id="PF17820">
    <property type="entry name" value="PDZ_6"/>
    <property type="match status" value="1"/>
</dbReference>
<dbReference type="Gene3D" id="2.30.42.10">
    <property type="match status" value="1"/>
</dbReference>
<protein>
    <submittedName>
        <fullName evidence="8">S41 family peptidase</fullName>
    </submittedName>
</protein>
<dbReference type="InterPro" id="IPR055210">
    <property type="entry name" value="CtpA/B_N"/>
</dbReference>
<evidence type="ECO:0000313" key="9">
    <source>
        <dbReference type="Proteomes" id="UP001325479"/>
    </source>
</evidence>
<dbReference type="RefSeq" id="WP_327205016.1">
    <property type="nucleotide sequence ID" value="NZ_CP139965.1"/>
</dbReference>
<dbReference type="InterPro" id="IPR041489">
    <property type="entry name" value="PDZ_6"/>
</dbReference>
<organism evidence="8 9">
    <name type="scientific">Paraburkholderia kururiensis</name>
    <dbReference type="NCBI Taxonomy" id="984307"/>
    <lineage>
        <taxon>Bacteria</taxon>
        <taxon>Pseudomonadati</taxon>
        <taxon>Pseudomonadota</taxon>
        <taxon>Betaproteobacteria</taxon>
        <taxon>Burkholderiales</taxon>
        <taxon>Burkholderiaceae</taxon>
        <taxon>Paraburkholderia</taxon>
    </lineage>
</organism>
<keyword evidence="4 5" id="KW-0720">Serine protease</keyword>
<dbReference type="NCBIfam" id="TIGR00225">
    <property type="entry name" value="prc"/>
    <property type="match status" value="1"/>
</dbReference>
<dbReference type="Proteomes" id="UP001325479">
    <property type="component" value="Chromosome"/>
</dbReference>
<dbReference type="PANTHER" id="PTHR32060">
    <property type="entry name" value="TAIL-SPECIFIC PROTEASE"/>
    <property type="match status" value="1"/>
</dbReference>
<dbReference type="SUPFAM" id="SSF52096">
    <property type="entry name" value="ClpP/crotonase"/>
    <property type="match status" value="1"/>
</dbReference>
<evidence type="ECO:0000313" key="8">
    <source>
        <dbReference type="EMBL" id="WQD77883.1"/>
    </source>
</evidence>
<dbReference type="Gene3D" id="3.30.750.44">
    <property type="match status" value="1"/>
</dbReference>
<evidence type="ECO:0000256" key="6">
    <source>
        <dbReference type="SAM" id="MobiDB-lite"/>
    </source>
</evidence>
<sequence>MSDDFGANYSMTGGLSKIRALTVGLLAVAAGVAVSLCCLAADPPAPSPATGFDPLTAEQIDTLTQAFQLIKHDYAGRVDDNALMYGAIKGMVSSLDPHSAFLEPAAYARLREQLNGGFAGVGLQVGQQDGALRVFAPVPNSPAAKAGIRAGDLVTRIDETPAQGLTLADAVKRMRGEPGTQVRLIVYRPAEDRSMTFVLTRAFIHQNNVTMERPVPGFGYVRIGGFNEETVPDLANRLKALAQTDPELKGLVLDLRANGGGVLQDAVGVASAFLPQNTEIVSVQDRQPKNSHVYRVAYADYRRPAYTADPLADLPAIFKTVPMVVLTNAQSVSVTEVLAAALQDTHRAVVMGSATFGKGTIQATGPLPGGAGLMLTVARYYTPSGRSLQNVGVQPDLPVDDHPPDQSDDLPAVREIDLDHHLSSQAGRPDTALEQTHAAAVINRLQSIEAQRAQSSRLGPTARRSNQPAEYGKPGDFMLSQALNWLQHKPLTLSKAKQE</sequence>
<dbReference type="SUPFAM" id="SSF50156">
    <property type="entry name" value="PDZ domain-like"/>
    <property type="match status" value="1"/>
</dbReference>
<feature type="region of interest" description="Disordered" evidence="6">
    <location>
        <begin position="452"/>
        <end position="475"/>
    </location>
</feature>
<evidence type="ECO:0000256" key="5">
    <source>
        <dbReference type="RuleBase" id="RU004404"/>
    </source>
</evidence>
<keyword evidence="2 5" id="KW-0645">Protease</keyword>
<evidence type="ECO:0000256" key="1">
    <source>
        <dbReference type="ARBA" id="ARBA00009179"/>
    </source>
</evidence>
<name>A0ABZ0WKN4_9BURK</name>
<dbReference type="InterPro" id="IPR036034">
    <property type="entry name" value="PDZ_sf"/>
</dbReference>
<dbReference type="SMART" id="SM00245">
    <property type="entry name" value="TSPc"/>
    <property type="match status" value="1"/>
</dbReference>
<dbReference type="Pfam" id="PF22694">
    <property type="entry name" value="CtpB_N-like"/>
    <property type="match status" value="1"/>
</dbReference>
<proteinExistence type="inferred from homology"/>
<dbReference type="InterPro" id="IPR001478">
    <property type="entry name" value="PDZ"/>
</dbReference>
<dbReference type="SMART" id="SM00228">
    <property type="entry name" value="PDZ"/>
    <property type="match status" value="1"/>
</dbReference>
<feature type="compositionally biased region" description="Basic and acidic residues" evidence="6">
    <location>
        <begin position="399"/>
        <end position="410"/>
    </location>
</feature>
<feature type="compositionally biased region" description="Polar residues" evidence="6">
    <location>
        <begin position="452"/>
        <end position="468"/>
    </location>
</feature>
<evidence type="ECO:0000256" key="4">
    <source>
        <dbReference type="ARBA" id="ARBA00022825"/>
    </source>
</evidence>
<accession>A0ABZ0WKN4</accession>
<dbReference type="CDD" id="cd06782">
    <property type="entry name" value="cpPDZ_CPP-like"/>
    <property type="match status" value="1"/>
</dbReference>
<dbReference type="CDD" id="cd07560">
    <property type="entry name" value="Peptidase_S41_CPP"/>
    <property type="match status" value="1"/>
</dbReference>
<evidence type="ECO:0000256" key="2">
    <source>
        <dbReference type="ARBA" id="ARBA00022670"/>
    </source>
</evidence>
<dbReference type="PANTHER" id="PTHR32060:SF30">
    <property type="entry name" value="CARBOXY-TERMINAL PROCESSING PROTEASE CTPA"/>
    <property type="match status" value="1"/>
</dbReference>
<reference evidence="8 9" key="1">
    <citation type="submission" date="2023-12" db="EMBL/GenBank/DDBJ databases">
        <title>Genome sequencing and assembly of bacterial species from a model synthetic community.</title>
        <authorList>
            <person name="Hogle S.L."/>
        </authorList>
    </citation>
    <scope>NUCLEOTIDE SEQUENCE [LARGE SCALE GENOMIC DNA]</scope>
    <source>
        <strain evidence="8 9">HAMBI 2494</strain>
    </source>
</reference>
<dbReference type="InterPro" id="IPR004447">
    <property type="entry name" value="Peptidase_S41A"/>
</dbReference>
<dbReference type="InterPro" id="IPR029045">
    <property type="entry name" value="ClpP/crotonase-like_dom_sf"/>
</dbReference>